<dbReference type="EMBL" id="FQUS01000012">
    <property type="protein sequence ID" value="SHF72022.1"/>
    <property type="molecule type" value="Genomic_DNA"/>
</dbReference>
<organism evidence="4 5">
    <name type="scientific">Fodinibius roseus</name>
    <dbReference type="NCBI Taxonomy" id="1194090"/>
    <lineage>
        <taxon>Bacteria</taxon>
        <taxon>Pseudomonadati</taxon>
        <taxon>Balneolota</taxon>
        <taxon>Balneolia</taxon>
        <taxon>Balneolales</taxon>
        <taxon>Balneolaceae</taxon>
        <taxon>Fodinibius</taxon>
    </lineage>
</organism>
<evidence type="ECO:0000256" key="2">
    <source>
        <dbReference type="SAM" id="Phobius"/>
    </source>
</evidence>
<feature type="domain" description="AsmA" evidence="3">
    <location>
        <begin position="1"/>
        <end position="131"/>
    </location>
</feature>
<feature type="transmembrane region" description="Helical" evidence="2">
    <location>
        <begin position="7"/>
        <end position="26"/>
    </location>
</feature>
<keyword evidence="2" id="KW-0812">Transmembrane</keyword>
<evidence type="ECO:0000259" key="3">
    <source>
        <dbReference type="Pfam" id="PF05170"/>
    </source>
</evidence>
<dbReference type="PANTHER" id="PTHR30441:SF8">
    <property type="entry name" value="DUF748 DOMAIN-CONTAINING PROTEIN"/>
    <property type="match status" value="1"/>
</dbReference>
<evidence type="ECO:0000256" key="1">
    <source>
        <dbReference type="SAM" id="MobiDB-lite"/>
    </source>
</evidence>
<protein>
    <submittedName>
        <fullName evidence="4">Uncharacterized protein involved in outer membrane biogenesis</fullName>
    </submittedName>
</protein>
<keyword evidence="2" id="KW-0472">Membrane</keyword>
<dbReference type="InterPro" id="IPR007844">
    <property type="entry name" value="AsmA"/>
</dbReference>
<gene>
    <name evidence="4" type="ORF">SAMN05443144_11271</name>
</gene>
<evidence type="ECO:0000313" key="4">
    <source>
        <dbReference type="EMBL" id="SHF72022.1"/>
    </source>
</evidence>
<dbReference type="PANTHER" id="PTHR30441">
    <property type="entry name" value="DUF748 DOMAIN-CONTAINING PROTEIN"/>
    <property type="match status" value="1"/>
</dbReference>
<keyword evidence="5" id="KW-1185">Reference proteome</keyword>
<feature type="compositionally biased region" description="Polar residues" evidence="1">
    <location>
        <begin position="1041"/>
        <end position="1052"/>
    </location>
</feature>
<dbReference type="GO" id="GO:0090313">
    <property type="term" value="P:regulation of protein targeting to membrane"/>
    <property type="evidence" value="ECO:0007669"/>
    <property type="project" value="TreeGrafter"/>
</dbReference>
<dbReference type="InterPro" id="IPR052894">
    <property type="entry name" value="AsmA-related"/>
</dbReference>
<dbReference type="Proteomes" id="UP000184041">
    <property type="component" value="Unassembled WGS sequence"/>
</dbReference>
<evidence type="ECO:0000313" key="5">
    <source>
        <dbReference type="Proteomes" id="UP000184041"/>
    </source>
</evidence>
<dbReference type="STRING" id="1194090.SAMN05443144_11271"/>
<dbReference type="GO" id="GO:0005886">
    <property type="term" value="C:plasma membrane"/>
    <property type="evidence" value="ECO:0007669"/>
    <property type="project" value="TreeGrafter"/>
</dbReference>
<sequence length="1052" mass="115443">MKTFLKILVAVAALLVVIIIGVNLYFTNERLQNLLMPYINESVGRQVEVGTMSATFFSTFPNPGVEVNNLRIPGDTEEDTLLTMEQLVAGVELFPLFREEVNITELTLANPYFVYRIRADSSTNIDFLLDEGPGDTTSAGSYNINIPYFEVQNGYFGYRDHTSGTSATLEDVGGDLSLSYADSIQSSIDMEVGGLSATVDSVSYFSGLPLRLTEESVIHTGSELIRLEEGTLAIRGLEMDLTGVLSNWSEAFTVDLQFNSSSDNFGDLLRLVPETYAESIEGFQSRGTLDLGGTVQGPVTGDSIPRFDVRVNVQDGYLKDPDLPQAIEDIQIGANATNERVTIQAFNATAGANTLTGSGTINEPLEDEGTFDMDFVADVDLSTIHQFYDISDFDIEQLDGQLDIDAAAEGRLDQPENAAFDGKVMLADGLLKYQDVPEAIRNININAAGTQELFTIHSLSLQAAENNFSAEGQIRQLLDESSRQVNNMNTNLQFDLATIKNFYPIDEDTLRLEGILTAQATLDGRADQIERAVRSGSINLENGFIDYREFDVPFRNITLESILEGPRMTIVEGGFQSGDNSVELSGIVNNYLSENRDLNLKAEGSARLQEISNYYELEPDITDLTGNADFNLNIQGPADAPAEMAFSGNLSLQNAAMSGESLREPVKDLNGTFTLTPQKATLSQLTFNMGSSDLDVEGSLSNYMEYLKEEGERAATPQLTGQVRSNYLDLDELIDWSDTTSTFNLELPDLNGNFSAQIDRFRITGVTMRNLQARATSTPSQINLTQANVELFEGEASGTMVWEIPGDRPSTFSFKGALDSLRLESFFAEYPILGRDSRFHNYITGTFSTDIDYTTKIDTELNPMIPTTVLNGTFGMSKAQVQNHPLQEGIATFTRINTLRDVALDQWESSISVEDNILTLSELTLTSSDIGMELNGTQHLQTDKIDFQVSILLPGRFKETIAPVITKQAANALTRDNGTVRVPLQITGTYGSPSVRPDQSVIKPIVREYLKNKAGNTIRDLFGRGDEKEEKEQAQPDTAAADTSSVSVPSPN</sequence>
<name>A0A1M5DYX9_9BACT</name>
<dbReference type="AlphaFoldDB" id="A0A1M5DYX9"/>
<dbReference type="RefSeq" id="WP_073064514.1">
    <property type="nucleotide sequence ID" value="NZ_FQUS01000012.1"/>
</dbReference>
<dbReference type="Pfam" id="PF05170">
    <property type="entry name" value="AsmA"/>
    <property type="match status" value="1"/>
</dbReference>
<feature type="compositionally biased region" description="Basic and acidic residues" evidence="1">
    <location>
        <begin position="1021"/>
        <end position="1034"/>
    </location>
</feature>
<proteinExistence type="predicted"/>
<accession>A0A1M5DYX9</accession>
<reference evidence="4 5" key="1">
    <citation type="submission" date="2016-11" db="EMBL/GenBank/DDBJ databases">
        <authorList>
            <person name="Jaros S."/>
            <person name="Januszkiewicz K."/>
            <person name="Wedrychowicz H."/>
        </authorList>
    </citation>
    <scope>NUCLEOTIDE SEQUENCE [LARGE SCALE GENOMIC DNA]</scope>
    <source>
        <strain evidence="4 5">DSM 21986</strain>
    </source>
</reference>
<keyword evidence="2" id="KW-1133">Transmembrane helix</keyword>
<feature type="region of interest" description="Disordered" evidence="1">
    <location>
        <begin position="1017"/>
        <end position="1052"/>
    </location>
</feature>
<dbReference type="OrthoDB" id="596403at2"/>